<dbReference type="EMBL" id="AP022605">
    <property type="protein sequence ID" value="BBZ08162.1"/>
    <property type="molecule type" value="Genomic_DNA"/>
</dbReference>
<dbReference type="Proteomes" id="UP000467201">
    <property type="component" value="Chromosome"/>
</dbReference>
<name>A0A7I7VU46_9MYCO</name>
<evidence type="ECO:0000313" key="3">
    <source>
        <dbReference type="Proteomes" id="UP000467201"/>
    </source>
</evidence>
<accession>A0A7I7VU46</accession>
<organism evidence="2 3">
    <name type="scientific">Mycolicibacterium doricum</name>
    <dbReference type="NCBI Taxonomy" id="126673"/>
    <lineage>
        <taxon>Bacteria</taxon>
        <taxon>Bacillati</taxon>
        <taxon>Actinomycetota</taxon>
        <taxon>Actinomycetes</taxon>
        <taxon>Mycobacteriales</taxon>
        <taxon>Mycobacteriaceae</taxon>
        <taxon>Mycolicibacterium</taxon>
    </lineage>
</organism>
<dbReference type="KEGG" id="mdr:MDOR_23310"/>
<evidence type="ECO:0000313" key="2">
    <source>
        <dbReference type="EMBL" id="BBZ08162.1"/>
    </source>
</evidence>
<dbReference type="AlphaFoldDB" id="A0A7I7VU46"/>
<gene>
    <name evidence="2" type="ORF">MDOR_23310</name>
</gene>
<dbReference type="InterPro" id="IPR003870">
    <property type="entry name" value="DUF222"/>
</dbReference>
<feature type="domain" description="DUF222" evidence="1">
    <location>
        <begin position="7"/>
        <end position="76"/>
    </location>
</feature>
<reference evidence="2 3" key="1">
    <citation type="journal article" date="2019" name="Emerg. Microbes Infect.">
        <title>Comprehensive subspecies identification of 175 nontuberculous mycobacteria species based on 7547 genomic profiles.</title>
        <authorList>
            <person name="Matsumoto Y."/>
            <person name="Kinjo T."/>
            <person name="Motooka D."/>
            <person name="Nabeya D."/>
            <person name="Jung N."/>
            <person name="Uechi K."/>
            <person name="Horii T."/>
            <person name="Iida T."/>
            <person name="Fujita J."/>
            <person name="Nakamura S."/>
        </authorList>
    </citation>
    <scope>NUCLEOTIDE SEQUENCE [LARGE SCALE GENOMIC DNA]</scope>
    <source>
        <strain evidence="2 3">JCM 12405</strain>
    </source>
</reference>
<sequence>MTNTPTDITLPHAQAATFDAALQSHHITRAIAVETHHGDSTAVGRPPLPTIADAFTALVEAGWDAEAARRPHDHHTPWRCTSTSRTAAPRCTWVRCSAMPTAAT</sequence>
<evidence type="ECO:0000259" key="1">
    <source>
        <dbReference type="Pfam" id="PF02720"/>
    </source>
</evidence>
<protein>
    <recommendedName>
        <fullName evidence="1">DUF222 domain-containing protein</fullName>
    </recommendedName>
</protein>
<proteinExistence type="predicted"/>
<dbReference type="Pfam" id="PF02720">
    <property type="entry name" value="DUF222"/>
    <property type="match status" value="1"/>
</dbReference>